<dbReference type="HOGENOM" id="CLU_161794_1_1_7"/>
<dbReference type="InterPro" id="IPR050530">
    <property type="entry name" value="GvpA"/>
</dbReference>
<dbReference type="PANTHER" id="PTHR35344:SF4">
    <property type="entry name" value="GAS VESICLE PROTEIN A1"/>
    <property type="match status" value="1"/>
</dbReference>
<comment type="subcellular location">
    <subcellularLocation>
        <location evidence="2">Gas vesicle</location>
    </subcellularLocation>
</comment>
<evidence type="ECO:0000313" key="4">
    <source>
        <dbReference type="EMBL" id="ABQ26998.1"/>
    </source>
</evidence>
<dbReference type="EMBL" id="CP000698">
    <property type="protein sequence ID" value="ABQ26998.1"/>
    <property type="molecule type" value="Genomic_DNA"/>
</dbReference>
<dbReference type="InterPro" id="IPR000638">
    <property type="entry name" value="Gas-vesicle_GvpA-like"/>
</dbReference>
<dbReference type="STRING" id="351605.Gura_2825"/>
<dbReference type="PROSITE" id="PS00669">
    <property type="entry name" value="GAS_VESICLE_A_2"/>
    <property type="match status" value="1"/>
</dbReference>
<evidence type="ECO:0000256" key="3">
    <source>
        <dbReference type="ARBA" id="ARBA00035646"/>
    </source>
</evidence>
<sequence length="75" mass="8052">MEHASKGNITLVDVLERVLDKGVVVDADLVISIAGIPLVGVNLRAAVAGMETMTKYGVMEEWDKEIRATEEPCPG</sequence>
<evidence type="ECO:0000256" key="1">
    <source>
        <dbReference type="ARBA" id="ARBA00022987"/>
    </source>
</evidence>
<dbReference type="PROSITE" id="PS00234">
    <property type="entry name" value="GAS_VESICLE_A_1"/>
    <property type="match status" value="1"/>
</dbReference>
<keyword evidence="5" id="KW-1185">Reference proteome</keyword>
<dbReference type="Proteomes" id="UP000006695">
    <property type="component" value="Chromosome"/>
</dbReference>
<dbReference type="RefSeq" id="WP_011939672.1">
    <property type="nucleotide sequence ID" value="NC_009483.1"/>
</dbReference>
<name>A5G5D0_GEOUR</name>
<dbReference type="AlphaFoldDB" id="A5G5D0"/>
<dbReference type="PANTHER" id="PTHR35344">
    <property type="entry name" value="GAS VESICLE STRUCTURAL PROTEIN 2-RELATED"/>
    <property type="match status" value="1"/>
</dbReference>
<dbReference type="KEGG" id="gur:Gura_2825"/>
<keyword evidence="1" id="KW-0304">Gas vesicle</keyword>
<comment type="similarity">
    <text evidence="3">Belongs to the gas vesicle GvpA family.</text>
</comment>
<reference evidence="4 5" key="1">
    <citation type="submission" date="2007-05" db="EMBL/GenBank/DDBJ databases">
        <title>Complete sequence of Geobacter uraniireducens Rf4.</title>
        <authorList>
            <consortium name="US DOE Joint Genome Institute"/>
            <person name="Copeland A."/>
            <person name="Lucas S."/>
            <person name="Lapidus A."/>
            <person name="Barry K."/>
            <person name="Detter J.C."/>
            <person name="Glavina del Rio T."/>
            <person name="Hammon N."/>
            <person name="Israni S."/>
            <person name="Dalin E."/>
            <person name="Tice H."/>
            <person name="Pitluck S."/>
            <person name="Chertkov O."/>
            <person name="Brettin T."/>
            <person name="Bruce D."/>
            <person name="Han C."/>
            <person name="Schmutz J."/>
            <person name="Larimer F."/>
            <person name="Land M."/>
            <person name="Hauser L."/>
            <person name="Kyrpides N."/>
            <person name="Mikhailova N."/>
            <person name="Shelobolina E."/>
            <person name="Aklujkar M."/>
            <person name="Lovley D."/>
            <person name="Richardson P."/>
        </authorList>
    </citation>
    <scope>NUCLEOTIDE SEQUENCE [LARGE SCALE GENOMIC DNA]</scope>
    <source>
        <strain evidence="4 5">Rf4</strain>
    </source>
</reference>
<dbReference type="OrthoDB" id="532318at2"/>
<proteinExistence type="inferred from homology"/>
<protein>
    <submittedName>
        <fullName evidence="4">Gas vesicle protein GVPa</fullName>
    </submittedName>
</protein>
<dbReference type="GO" id="GO:0005198">
    <property type="term" value="F:structural molecule activity"/>
    <property type="evidence" value="ECO:0007669"/>
    <property type="project" value="InterPro"/>
</dbReference>
<dbReference type="GO" id="GO:0031411">
    <property type="term" value="C:gas vesicle"/>
    <property type="evidence" value="ECO:0007669"/>
    <property type="project" value="UniProtKB-SubCell"/>
</dbReference>
<dbReference type="InterPro" id="IPR018493">
    <property type="entry name" value="GvpA-like_CS"/>
</dbReference>
<evidence type="ECO:0000313" key="5">
    <source>
        <dbReference type="Proteomes" id="UP000006695"/>
    </source>
</evidence>
<gene>
    <name evidence="4" type="ordered locus">Gura_2825</name>
</gene>
<accession>A5G5D0</accession>
<evidence type="ECO:0000256" key="2">
    <source>
        <dbReference type="ARBA" id="ARBA00035108"/>
    </source>
</evidence>
<dbReference type="Pfam" id="PF00741">
    <property type="entry name" value="Gas_vesicle"/>
    <property type="match status" value="1"/>
</dbReference>
<dbReference type="GO" id="GO:0012506">
    <property type="term" value="C:vesicle membrane"/>
    <property type="evidence" value="ECO:0007669"/>
    <property type="project" value="InterPro"/>
</dbReference>
<organism evidence="4 5">
    <name type="scientific">Geotalea uraniireducens (strain Rf4)</name>
    <name type="common">Geobacter uraniireducens</name>
    <dbReference type="NCBI Taxonomy" id="351605"/>
    <lineage>
        <taxon>Bacteria</taxon>
        <taxon>Pseudomonadati</taxon>
        <taxon>Thermodesulfobacteriota</taxon>
        <taxon>Desulfuromonadia</taxon>
        <taxon>Geobacterales</taxon>
        <taxon>Geobacteraceae</taxon>
        <taxon>Geotalea</taxon>
    </lineage>
</organism>